<feature type="compositionally biased region" description="Basic residues" evidence="5">
    <location>
        <begin position="54"/>
        <end position="63"/>
    </location>
</feature>
<feature type="non-terminal residue" evidence="6">
    <location>
        <position position="1"/>
    </location>
</feature>
<accession>K9IRB7</accession>
<keyword evidence="4" id="KW-0539">Nucleus</keyword>
<dbReference type="InterPro" id="IPR000079">
    <property type="entry name" value="HMGN_fam"/>
</dbReference>
<dbReference type="Pfam" id="PF01101">
    <property type="entry name" value="HMG14_17"/>
    <property type="match status" value="1"/>
</dbReference>
<keyword evidence="3" id="KW-0238">DNA-binding</keyword>
<dbReference type="PRINTS" id="PR00925">
    <property type="entry name" value="NONHISHMG17"/>
</dbReference>
<dbReference type="GO" id="GO:0000785">
    <property type="term" value="C:chromatin"/>
    <property type="evidence" value="ECO:0007669"/>
    <property type="project" value="InterPro"/>
</dbReference>
<comment type="subcellular location">
    <subcellularLocation>
        <location evidence="1">Nucleus</location>
    </subcellularLocation>
</comment>
<evidence type="ECO:0000256" key="4">
    <source>
        <dbReference type="ARBA" id="ARBA00023242"/>
    </source>
</evidence>
<name>K9IRB7_DESRO</name>
<dbReference type="EMBL" id="GABZ01003098">
    <property type="protein sequence ID" value="JAA50427.1"/>
    <property type="molecule type" value="mRNA"/>
</dbReference>
<feature type="region of interest" description="Disordered" evidence="5">
    <location>
        <begin position="1"/>
        <end position="98"/>
    </location>
</feature>
<dbReference type="SMART" id="SM00527">
    <property type="entry name" value="HMG17"/>
    <property type="match status" value="1"/>
</dbReference>
<dbReference type="GO" id="GO:0031492">
    <property type="term" value="F:nucleosomal DNA binding"/>
    <property type="evidence" value="ECO:0007669"/>
    <property type="project" value="InterPro"/>
</dbReference>
<dbReference type="GO" id="GO:0005634">
    <property type="term" value="C:nucleus"/>
    <property type="evidence" value="ECO:0007669"/>
    <property type="project" value="UniProtKB-SubCell"/>
</dbReference>
<dbReference type="PANTHER" id="PTHR23087:SF12">
    <property type="entry name" value="NON-HISTONE CHROMOSOMAL PROTEIN HMG-14"/>
    <property type="match status" value="1"/>
</dbReference>
<organism evidence="6">
    <name type="scientific">Desmodus rotundus</name>
    <name type="common">Vampire bat</name>
    <dbReference type="NCBI Taxonomy" id="9430"/>
    <lineage>
        <taxon>Eukaryota</taxon>
        <taxon>Metazoa</taxon>
        <taxon>Chordata</taxon>
        <taxon>Craniata</taxon>
        <taxon>Vertebrata</taxon>
        <taxon>Euteleostomi</taxon>
        <taxon>Mammalia</taxon>
        <taxon>Eutheria</taxon>
        <taxon>Laurasiatheria</taxon>
        <taxon>Chiroptera</taxon>
        <taxon>Yangochiroptera</taxon>
        <taxon>Phyllostomidae</taxon>
        <taxon>Desmodontinae</taxon>
        <taxon>Desmodus</taxon>
    </lineage>
</organism>
<reference evidence="6" key="1">
    <citation type="submission" date="2012-11" db="EMBL/GenBank/DDBJ databases">
        <title>The Vampirome: Transcriptome and Proteome Analysis of the Submandibular and Accessory Glands of the Vampire Bat and Vector of Human Rabies, Desmodus rotundus.</title>
        <authorList>
            <person name="Francischetti I.M.B."/>
            <person name="Assumpcao T.C.F."/>
            <person name="Ma D."/>
            <person name="Vicente E.C."/>
            <person name="Ribeiro J.M.C."/>
        </authorList>
    </citation>
    <scope>NUCLEOTIDE SEQUENCE</scope>
    <source>
        <tissue evidence="6">Salivary gland</tissue>
    </source>
</reference>
<feature type="compositionally biased region" description="Basic and acidic residues" evidence="5">
    <location>
        <begin position="81"/>
        <end position="98"/>
    </location>
</feature>
<feature type="compositionally biased region" description="Basic and acidic residues" evidence="5">
    <location>
        <begin position="8"/>
        <end position="19"/>
    </location>
</feature>
<proteinExistence type="evidence at transcript level"/>
<evidence type="ECO:0000256" key="5">
    <source>
        <dbReference type="SAM" id="MobiDB-lite"/>
    </source>
</evidence>
<dbReference type="GO" id="GO:0006325">
    <property type="term" value="P:chromatin organization"/>
    <property type="evidence" value="ECO:0007669"/>
    <property type="project" value="TreeGrafter"/>
</dbReference>
<dbReference type="PANTHER" id="PTHR23087">
    <property type="entry name" value="NONHISTONE CHROMOSOMAL PROTEIN HMG"/>
    <property type="match status" value="1"/>
</dbReference>
<evidence type="ECO:0000256" key="3">
    <source>
        <dbReference type="ARBA" id="ARBA00023125"/>
    </source>
</evidence>
<protein>
    <submittedName>
        <fullName evidence="6">Putative non-histone chromosomal protein hmg-14</fullName>
    </submittedName>
</protein>
<evidence type="ECO:0000256" key="1">
    <source>
        <dbReference type="ARBA" id="ARBA00004123"/>
    </source>
</evidence>
<evidence type="ECO:0000256" key="2">
    <source>
        <dbReference type="ARBA" id="ARBA00007696"/>
    </source>
</evidence>
<feature type="compositionally biased region" description="Basic and acidic residues" evidence="5">
    <location>
        <begin position="26"/>
        <end position="48"/>
    </location>
</feature>
<dbReference type="AlphaFoldDB" id="K9IRB7"/>
<comment type="similarity">
    <text evidence="2">Belongs to the HMGN family.</text>
</comment>
<sequence>IPKSKASSTHDKAKEDSKKRFVRLSAKPDPERVETKPKKVAGKDKPADKIVQTKGKRRAKGKQTKVANQETKDFSAVQGETKNEGRPASDEGEKAKSD</sequence>
<evidence type="ECO:0000313" key="6">
    <source>
        <dbReference type="EMBL" id="JAA50427.1"/>
    </source>
</evidence>